<name>A0A061AIP2_RHOTO</name>
<comment type="similarity">
    <text evidence="1">Belongs to the COQ10 family.</text>
</comment>
<evidence type="ECO:0000256" key="3">
    <source>
        <dbReference type="ARBA" id="ARBA00024947"/>
    </source>
</evidence>
<dbReference type="InterPro" id="IPR023393">
    <property type="entry name" value="START-like_dom_sf"/>
</dbReference>
<dbReference type="PANTHER" id="PTHR12901:SF10">
    <property type="entry name" value="COENZYME Q-BINDING PROTEIN COQ10, MITOCHONDRIAL"/>
    <property type="match status" value="1"/>
</dbReference>
<dbReference type="GO" id="GO:0048039">
    <property type="term" value="F:ubiquinone binding"/>
    <property type="evidence" value="ECO:0007669"/>
    <property type="project" value="InterPro"/>
</dbReference>
<organism evidence="6">
    <name type="scientific">Rhodotorula toruloides</name>
    <name type="common">Yeast</name>
    <name type="synonym">Rhodosporidium toruloides</name>
    <dbReference type="NCBI Taxonomy" id="5286"/>
    <lineage>
        <taxon>Eukaryota</taxon>
        <taxon>Fungi</taxon>
        <taxon>Dikarya</taxon>
        <taxon>Basidiomycota</taxon>
        <taxon>Pucciniomycotina</taxon>
        <taxon>Microbotryomycetes</taxon>
        <taxon>Sporidiobolales</taxon>
        <taxon>Sporidiobolaceae</taxon>
        <taxon>Rhodotorula</taxon>
    </lineage>
</organism>
<dbReference type="Gene3D" id="3.30.530.20">
    <property type="match status" value="1"/>
</dbReference>
<dbReference type="Pfam" id="PF03364">
    <property type="entry name" value="Polyketide_cyc"/>
    <property type="match status" value="1"/>
</dbReference>
<proteinExistence type="inferred from homology"/>
<dbReference type="EMBL" id="LK052937">
    <property type="protein sequence ID" value="CDR36963.1"/>
    <property type="molecule type" value="Genomic_DNA"/>
</dbReference>
<gene>
    <name evidence="6" type="ORF">RHTO0S_02e09164g</name>
</gene>
<comment type="function">
    <text evidence="3">Required for the function of coenzyme Q in the respiratory chain. May serve as a chaperone or may be involved in the transport of Q6 from its site of synthesis to the catalytic sites of the respiratory complexes.</text>
</comment>
<dbReference type="PANTHER" id="PTHR12901">
    <property type="entry name" value="SPERM PROTEIN HOMOLOG"/>
    <property type="match status" value="1"/>
</dbReference>
<evidence type="ECO:0000256" key="2">
    <source>
        <dbReference type="ARBA" id="ARBA00011814"/>
    </source>
</evidence>
<dbReference type="InterPro" id="IPR044996">
    <property type="entry name" value="COQ10-like"/>
</dbReference>
<accession>A0A061AIP2</accession>
<dbReference type="GO" id="GO:0045333">
    <property type="term" value="P:cellular respiration"/>
    <property type="evidence" value="ECO:0007669"/>
    <property type="project" value="InterPro"/>
</dbReference>
<feature type="compositionally biased region" description="Low complexity" evidence="4">
    <location>
        <begin position="28"/>
        <end position="42"/>
    </location>
</feature>
<reference evidence="6" key="1">
    <citation type="journal article" date="2014" name="Genome Announc.">
        <title>Draft genome sequence of Rhodosporidium toruloides CECT1137, an oleaginous yeast of biotechnological interest.</title>
        <authorList>
            <person name="Morin N."/>
            <person name="Calcas X."/>
            <person name="Devillers H."/>
            <person name="Durrens P."/>
            <person name="Sherman D.J."/>
            <person name="Nicaud J.-M."/>
            <person name="Neuveglise C."/>
        </authorList>
    </citation>
    <scope>NUCLEOTIDE SEQUENCE</scope>
    <source>
        <strain evidence="6">CECT1137</strain>
    </source>
</reference>
<evidence type="ECO:0000256" key="4">
    <source>
        <dbReference type="SAM" id="MobiDB-lite"/>
    </source>
</evidence>
<evidence type="ECO:0000313" key="6">
    <source>
        <dbReference type="EMBL" id="CDR36963.1"/>
    </source>
</evidence>
<feature type="region of interest" description="Disordered" evidence="4">
    <location>
        <begin position="28"/>
        <end position="50"/>
    </location>
</feature>
<dbReference type="OrthoDB" id="292693at2759"/>
<evidence type="ECO:0000256" key="1">
    <source>
        <dbReference type="ARBA" id="ARBA00006885"/>
    </source>
</evidence>
<dbReference type="GO" id="GO:0005739">
    <property type="term" value="C:mitochondrion"/>
    <property type="evidence" value="ECO:0007669"/>
    <property type="project" value="TreeGrafter"/>
</dbReference>
<comment type="subunit">
    <text evidence="2">Interacts with coenzyme Q.</text>
</comment>
<dbReference type="InterPro" id="IPR005031">
    <property type="entry name" value="COQ10_START"/>
</dbReference>
<dbReference type="AlphaFoldDB" id="A0A061AIP2"/>
<dbReference type="SUPFAM" id="SSF55961">
    <property type="entry name" value="Bet v1-like"/>
    <property type="match status" value="1"/>
</dbReference>
<dbReference type="CDD" id="cd07813">
    <property type="entry name" value="COQ10p_like"/>
    <property type="match status" value="1"/>
</dbReference>
<sequence>MATAATKRAVTALPRRPSLRLARPFFNFPSPFGSSSSPSTSSPERKGTLQKENGVWVYREEKVMPYSPSQLFSVIADVDSYQSFLPFTTSSRVLTAARLGPDGRRLPQPVADKGWLRGTQGERWKMDGELRIGAMGFDEGYVSLVEMEKDKWVKATAKDATMFRHLSTIWSFSPSPSPSPSTPSSAPQTKVDLYLAYAFTSPLHAAAIQSVWDKVSGLMVEKFEKRVRDVHGPPPQQ</sequence>
<evidence type="ECO:0000259" key="5">
    <source>
        <dbReference type="Pfam" id="PF03364"/>
    </source>
</evidence>
<protein>
    <submittedName>
        <fullName evidence="6">RHTO0S02e09164g1_1</fullName>
    </submittedName>
</protein>
<feature type="domain" description="Coenzyme Q-binding protein COQ10 START" evidence="5">
    <location>
        <begin position="64"/>
        <end position="224"/>
    </location>
</feature>